<organism evidence="2">
    <name type="scientific">bioreactor metagenome</name>
    <dbReference type="NCBI Taxonomy" id="1076179"/>
    <lineage>
        <taxon>unclassified sequences</taxon>
        <taxon>metagenomes</taxon>
        <taxon>ecological metagenomes</taxon>
    </lineage>
</organism>
<protein>
    <submittedName>
        <fullName evidence="2">Uncharacterized protein</fullName>
    </submittedName>
</protein>
<reference evidence="2" key="1">
    <citation type="submission" date="2019-08" db="EMBL/GenBank/DDBJ databases">
        <authorList>
            <person name="Kucharzyk K."/>
            <person name="Murdoch R.W."/>
            <person name="Higgins S."/>
            <person name="Loffler F."/>
        </authorList>
    </citation>
    <scope>NUCLEOTIDE SEQUENCE</scope>
</reference>
<dbReference type="EMBL" id="VSSQ01004570">
    <property type="protein sequence ID" value="MPM25748.1"/>
    <property type="molecule type" value="Genomic_DNA"/>
</dbReference>
<evidence type="ECO:0000256" key="1">
    <source>
        <dbReference type="SAM" id="MobiDB-lite"/>
    </source>
</evidence>
<accession>A0A644YCS7</accession>
<name>A0A644YCS7_9ZZZZ</name>
<evidence type="ECO:0000313" key="2">
    <source>
        <dbReference type="EMBL" id="MPM25748.1"/>
    </source>
</evidence>
<proteinExistence type="predicted"/>
<gene>
    <name evidence="2" type="ORF">SDC9_72248</name>
</gene>
<comment type="caution">
    <text evidence="2">The sequence shown here is derived from an EMBL/GenBank/DDBJ whole genome shotgun (WGS) entry which is preliminary data.</text>
</comment>
<dbReference type="AlphaFoldDB" id="A0A644YCS7"/>
<feature type="region of interest" description="Disordered" evidence="1">
    <location>
        <begin position="43"/>
        <end position="74"/>
    </location>
</feature>
<sequence length="74" mass="7832">MTHSGGPTAEDVDAVLAGEMGLEVGAVTKRTKLVIATDPDSLSGRARKARDYGSRSLTVPTMVPRIPPREEGVR</sequence>